<dbReference type="InterPro" id="IPR011055">
    <property type="entry name" value="Dup_hybrid_motif"/>
</dbReference>
<protein>
    <submittedName>
        <fullName evidence="3">Peptidase family M23</fullName>
    </submittedName>
</protein>
<dbReference type="SUPFAM" id="SSF51261">
    <property type="entry name" value="Duplicated hybrid motif"/>
    <property type="match status" value="1"/>
</dbReference>
<evidence type="ECO:0000313" key="3">
    <source>
        <dbReference type="EMBL" id="SEU15588.1"/>
    </source>
</evidence>
<reference evidence="4" key="1">
    <citation type="submission" date="2016-10" db="EMBL/GenBank/DDBJ databases">
        <authorList>
            <person name="Varghese N."/>
            <person name="Submissions S."/>
        </authorList>
    </citation>
    <scope>NUCLEOTIDE SEQUENCE [LARGE SCALE GENOMIC DNA]</scope>
    <source>
        <strain evidence="4">NLAE-zl-G277</strain>
    </source>
</reference>
<dbReference type="STRING" id="460384.SAMN05216313_13820"/>
<dbReference type="EMBL" id="FOIM01000038">
    <property type="protein sequence ID" value="SEU15588.1"/>
    <property type="molecule type" value="Genomic_DNA"/>
</dbReference>
<dbReference type="PANTHER" id="PTHR21666:SF289">
    <property type="entry name" value="L-ALA--D-GLU ENDOPEPTIDASE"/>
    <property type="match status" value="1"/>
</dbReference>
<dbReference type="GO" id="GO:0004222">
    <property type="term" value="F:metalloendopeptidase activity"/>
    <property type="evidence" value="ECO:0007669"/>
    <property type="project" value="TreeGrafter"/>
</dbReference>
<evidence type="ECO:0000259" key="2">
    <source>
        <dbReference type="Pfam" id="PF01551"/>
    </source>
</evidence>
<gene>
    <name evidence="3" type="ORF">SAMN05216313_13820</name>
</gene>
<dbReference type="Gene3D" id="2.70.70.10">
    <property type="entry name" value="Glucose Permease (Domain IIA)"/>
    <property type="match status" value="1"/>
</dbReference>
<organism evidence="3 4">
    <name type="scientific">Enterocloster lavalensis</name>
    <dbReference type="NCBI Taxonomy" id="460384"/>
    <lineage>
        <taxon>Bacteria</taxon>
        <taxon>Bacillati</taxon>
        <taxon>Bacillota</taxon>
        <taxon>Clostridia</taxon>
        <taxon>Lachnospirales</taxon>
        <taxon>Lachnospiraceae</taxon>
        <taxon>Enterocloster</taxon>
    </lineage>
</organism>
<evidence type="ECO:0000256" key="1">
    <source>
        <dbReference type="ARBA" id="ARBA00022729"/>
    </source>
</evidence>
<dbReference type="AlphaFoldDB" id="A0A1I0JXN1"/>
<feature type="domain" description="M23ase beta-sheet core" evidence="2">
    <location>
        <begin position="151"/>
        <end position="247"/>
    </location>
</feature>
<dbReference type="CDD" id="cd12797">
    <property type="entry name" value="M23_peptidase"/>
    <property type="match status" value="1"/>
</dbReference>
<keyword evidence="4" id="KW-1185">Reference proteome</keyword>
<proteinExistence type="predicted"/>
<dbReference type="InterPro" id="IPR016047">
    <property type="entry name" value="M23ase_b-sheet_dom"/>
</dbReference>
<keyword evidence="1" id="KW-0732">Signal</keyword>
<evidence type="ECO:0000313" key="4">
    <source>
        <dbReference type="Proteomes" id="UP000198508"/>
    </source>
</evidence>
<accession>A0A1I0JXN1</accession>
<dbReference type="InterPro" id="IPR050570">
    <property type="entry name" value="Cell_wall_metabolism_enzyme"/>
</dbReference>
<dbReference type="GeneID" id="93278722"/>
<dbReference type="Pfam" id="PF01551">
    <property type="entry name" value="Peptidase_M23"/>
    <property type="match status" value="1"/>
</dbReference>
<dbReference type="Proteomes" id="UP000198508">
    <property type="component" value="Unassembled WGS sequence"/>
</dbReference>
<dbReference type="PANTHER" id="PTHR21666">
    <property type="entry name" value="PEPTIDASE-RELATED"/>
    <property type="match status" value="1"/>
</dbReference>
<sequence>MRDKINQMLKDKLFLVMLVLGLLTIVAAAGVFTVQRGNGKETSPYLEIPGPDTIAQEGTQGDTQVAGASNAAPVEETKEEALASAIKETPANNAGDDLAAEAGAGKDAAKPLVLNFTDTSKMTWPVRGNVLLDYSMDQTIYFPTLDQYKCNPGLVIQSDVSTPVTAPANAKVVAVGSNEEIGNYVTLDLGNDYTAICGQLKEVCAVEGEYLEAGQTLGYVSEPTKYYSVEGVNVFFELQHEGKTVDPLDYME</sequence>
<name>A0A1I0JXN1_9FIRM</name>
<dbReference type="RefSeq" id="WP_092370288.1">
    <property type="nucleotide sequence ID" value="NZ_CABJCG010000008.1"/>
</dbReference>